<comment type="caution">
    <text evidence="10">The sequence shown here is derived from an EMBL/GenBank/DDBJ whole genome shotgun (WGS) entry which is preliminary data.</text>
</comment>
<reference evidence="11" key="1">
    <citation type="submission" date="2018-08" db="EMBL/GenBank/DDBJ databases">
        <authorList>
            <person name="Zhang J."/>
            <person name="Du Z.-J."/>
        </authorList>
    </citation>
    <scope>NUCLEOTIDE SEQUENCE [LARGE SCALE GENOMIC DNA]</scope>
    <source>
        <strain evidence="11">KCTC 52655</strain>
    </source>
</reference>
<dbReference type="PANTHER" id="PTHR39342">
    <property type="entry name" value="UPF0283 MEMBRANE PROTEIN YCJF"/>
    <property type="match status" value="1"/>
</dbReference>
<feature type="transmembrane region" description="Helical" evidence="9">
    <location>
        <begin position="46"/>
        <end position="65"/>
    </location>
</feature>
<protein>
    <submittedName>
        <fullName evidence="10">DUF697 domain-containing protein</fullName>
    </submittedName>
</protein>
<evidence type="ECO:0000256" key="7">
    <source>
        <dbReference type="ARBA" id="ARBA00023136"/>
    </source>
</evidence>
<evidence type="ECO:0000313" key="11">
    <source>
        <dbReference type="Proteomes" id="UP000256561"/>
    </source>
</evidence>
<dbReference type="GO" id="GO:0005886">
    <property type="term" value="C:plasma membrane"/>
    <property type="evidence" value="ECO:0007669"/>
    <property type="project" value="UniProtKB-SubCell"/>
</dbReference>
<evidence type="ECO:0000256" key="6">
    <source>
        <dbReference type="ARBA" id="ARBA00022989"/>
    </source>
</evidence>
<comment type="subcellular location">
    <subcellularLocation>
        <location evidence="1">Cell inner membrane</location>
        <topology evidence="1">Multi-pass membrane protein</topology>
    </subcellularLocation>
</comment>
<keyword evidence="3" id="KW-1003">Cell membrane</keyword>
<comment type="similarity">
    <text evidence="2">Belongs to the UPF0283 family.</text>
</comment>
<organism evidence="10 11">
    <name type="scientific">Alteromonas aestuariivivens</name>
    <dbReference type="NCBI Taxonomy" id="1938339"/>
    <lineage>
        <taxon>Bacteria</taxon>
        <taxon>Pseudomonadati</taxon>
        <taxon>Pseudomonadota</taxon>
        <taxon>Gammaproteobacteria</taxon>
        <taxon>Alteromonadales</taxon>
        <taxon>Alteromonadaceae</taxon>
        <taxon>Alteromonas/Salinimonas group</taxon>
        <taxon>Alteromonas</taxon>
    </lineage>
</organism>
<feature type="transmembrane region" description="Helical" evidence="9">
    <location>
        <begin position="77"/>
        <end position="101"/>
    </location>
</feature>
<evidence type="ECO:0000256" key="9">
    <source>
        <dbReference type="SAM" id="Phobius"/>
    </source>
</evidence>
<keyword evidence="11" id="KW-1185">Reference proteome</keyword>
<proteinExistence type="inferred from homology"/>
<keyword evidence="5 9" id="KW-0812">Transmembrane</keyword>
<keyword evidence="6 9" id="KW-1133">Transmembrane helix</keyword>
<dbReference type="AlphaFoldDB" id="A0A3D8MCN0"/>
<evidence type="ECO:0000256" key="3">
    <source>
        <dbReference type="ARBA" id="ARBA00022475"/>
    </source>
</evidence>
<keyword evidence="4" id="KW-0997">Cell inner membrane</keyword>
<keyword evidence="7 9" id="KW-0472">Membrane</keyword>
<dbReference type="Proteomes" id="UP000256561">
    <property type="component" value="Unassembled WGS sequence"/>
</dbReference>
<gene>
    <name evidence="10" type="ORF">DXV75_02880</name>
</gene>
<dbReference type="EMBL" id="QRHA01000002">
    <property type="protein sequence ID" value="RDV27933.1"/>
    <property type="molecule type" value="Genomic_DNA"/>
</dbReference>
<dbReference type="PANTHER" id="PTHR39342:SF1">
    <property type="entry name" value="UPF0283 MEMBRANE PROTEIN YCJF"/>
    <property type="match status" value="1"/>
</dbReference>
<evidence type="ECO:0000256" key="2">
    <source>
        <dbReference type="ARBA" id="ARBA00008255"/>
    </source>
</evidence>
<dbReference type="RefSeq" id="WP_181898336.1">
    <property type="nucleotide sequence ID" value="NZ_QRHA01000002.1"/>
</dbReference>
<feature type="region of interest" description="Disordered" evidence="8">
    <location>
        <begin position="1"/>
        <end position="26"/>
    </location>
</feature>
<evidence type="ECO:0000256" key="8">
    <source>
        <dbReference type="SAM" id="MobiDB-lite"/>
    </source>
</evidence>
<evidence type="ECO:0000256" key="5">
    <source>
        <dbReference type="ARBA" id="ARBA00022692"/>
    </source>
</evidence>
<evidence type="ECO:0000313" key="10">
    <source>
        <dbReference type="EMBL" id="RDV27933.1"/>
    </source>
</evidence>
<dbReference type="Pfam" id="PF05128">
    <property type="entry name" value="DUF697"/>
    <property type="match status" value="1"/>
</dbReference>
<evidence type="ECO:0000256" key="4">
    <source>
        <dbReference type="ARBA" id="ARBA00022519"/>
    </source>
</evidence>
<sequence>MAGNSKPHYRTRITQNPVDAPPPEQAMPARFEQGGWEPSAMVKEPAWGTLTLIFGGVFAFGYGLFKAVAALVASFEQYPFITGLLACLMLAFVVCLFALIAREARGYRQVSRFVSNSIPLSELGAEPERARVMEVLSSYGRAFFPASYAALCYRRFEQSLNSDMSGREVLELYRLRVQQAVEQRAASELKKESMVAGSMAFISPNHLIQTLVIIWTSLRTIRRIALVFGLRPATVGNWKLLKILAQNLAAQSIFDLATDEIANQIGGSLSAKLVENSAEAVAAGALNVRLGKALIKLLKAG</sequence>
<accession>A0A3D8MCN0</accession>
<dbReference type="InterPro" id="IPR006507">
    <property type="entry name" value="UPF0283"/>
</dbReference>
<evidence type="ECO:0000256" key="1">
    <source>
        <dbReference type="ARBA" id="ARBA00004429"/>
    </source>
</evidence>
<dbReference type="InterPro" id="IPR021147">
    <property type="entry name" value="DUF697"/>
</dbReference>
<name>A0A3D8MCN0_9ALTE</name>